<reference evidence="9" key="2">
    <citation type="submission" date="2023-01" db="EMBL/GenBank/DDBJ databases">
        <title>Draft genome sequence of Algimonas ampicilliniresistens strain NBRC 108219.</title>
        <authorList>
            <person name="Sun Q."/>
            <person name="Mori K."/>
        </authorList>
    </citation>
    <scope>NUCLEOTIDE SEQUENCE</scope>
    <source>
        <strain evidence="9">NBRC 108219</strain>
    </source>
</reference>
<evidence type="ECO:0000313" key="10">
    <source>
        <dbReference type="Proteomes" id="UP001161391"/>
    </source>
</evidence>
<dbReference type="PROSITE" id="PS00136">
    <property type="entry name" value="SUBTILASE_ASP"/>
    <property type="match status" value="1"/>
</dbReference>
<dbReference type="SUPFAM" id="SSF52743">
    <property type="entry name" value="Subtilisin-like"/>
    <property type="match status" value="1"/>
</dbReference>
<keyword evidence="2 5" id="KW-0645">Protease</keyword>
<evidence type="ECO:0000256" key="3">
    <source>
        <dbReference type="ARBA" id="ARBA00022801"/>
    </source>
</evidence>
<keyword evidence="10" id="KW-1185">Reference proteome</keyword>
<dbReference type="PANTHER" id="PTHR43806">
    <property type="entry name" value="PEPTIDASE S8"/>
    <property type="match status" value="1"/>
</dbReference>
<dbReference type="PROSITE" id="PS00138">
    <property type="entry name" value="SUBTILASE_SER"/>
    <property type="match status" value="1"/>
</dbReference>
<dbReference type="Pfam" id="PF00082">
    <property type="entry name" value="Peptidase_S8"/>
    <property type="match status" value="1"/>
</dbReference>
<protein>
    <recommendedName>
        <fullName evidence="8">Peptidase S8/S53 domain-containing protein</fullName>
    </recommendedName>
</protein>
<proteinExistence type="inferred from homology"/>
<keyword evidence="4 5" id="KW-0720">Serine protease</keyword>
<accession>A0ABQ5V4M3</accession>
<dbReference type="CDD" id="cd00306">
    <property type="entry name" value="Peptidases_S8_S53"/>
    <property type="match status" value="1"/>
</dbReference>
<evidence type="ECO:0000259" key="8">
    <source>
        <dbReference type="Pfam" id="PF00082"/>
    </source>
</evidence>
<dbReference type="Proteomes" id="UP001161391">
    <property type="component" value="Unassembled WGS sequence"/>
</dbReference>
<dbReference type="Gene3D" id="3.40.50.200">
    <property type="entry name" value="Peptidase S8/S53 domain"/>
    <property type="match status" value="1"/>
</dbReference>
<evidence type="ECO:0000256" key="5">
    <source>
        <dbReference type="PROSITE-ProRule" id="PRU01240"/>
    </source>
</evidence>
<feature type="region of interest" description="Disordered" evidence="7">
    <location>
        <begin position="447"/>
        <end position="466"/>
    </location>
</feature>
<feature type="active site" description="Charge relay system" evidence="5">
    <location>
        <position position="397"/>
    </location>
</feature>
<comment type="caution">
    <text evidence="9">The sequence shown here is derived from an EMBL/GenBank/DDBJ whole genome shotgun (WGS) entry which is preliminary data.</text>
</comment>
<dbReference type="RefSeq" id="WP_284386893.1">
    <property type="nucleotide sequence ID" value="NZ_BSNK01000001.1"/>
</dbReference>
<gene>
    <name evidence="9" type="ORF">GCM10007853_03550</name>
</gene>
<sequence>MTKTVLIMLDSDYLDEDFEAILAIAPPDGGDASAAYEPSPDTAKTITTPQSDGLRFAHRRRVLAALAESILEKKGSLPLSAMTAPLTKGEIEETAFGDDADLSVDEEERVSLLSGIGAIIIRGEDLDIDEINQREGVSAIPDTFIPMVDSFEIQTDKERLSDHWHLEQIGLRSGQSGGKGTVIGILDTGIDRSHPEFSGKRVYFQEFDKDGRPVNRQARDASGHGTHVCSIAAGATYGVAPNAALAVAAVMTTRDSKGRLGGKAPQIAAGIDWLVKKQFRSNRRGVDIINVSIGLEGYDNSLISMIRAGRKHGIPTVAAIGNNGRKGQHNHTSPGNYAKTLGVGASDIDDMVADFSDWGKGPYPEGPRYPVPNISAPGVHVKAAIPGRAYARFSGTSQAAPIVTGVAARWMAANPAFRRNPEALFGQMKRSLDQVRENSIRRNQGGLGRIRAVPPPTAGNMNRGNA</sequence>
<evidence type="ECO:0000256" key="6">
    <source>
        <dbReference type="RuleBase" id="RU003355"/>
    </source>
</evidence>
<evidence type="ECO:0000256" key="1">
    <source>
        <dbReference type="ARBA" id="ARBA00011073"/>
    </source>
</evidence>
<dbReference type="InterPro" id="IPR022398">
    <property type="entry name" value="Peptidase_S8_His-AS"/>
</dbReference>
<dbReference type="InterPro" id="IPR023827">
    <property type="entry name" value="Peptidase_S8_Asp-AS"/>
</dbReference>
<feature type="active site" description="Charge relay system" evidence="5">
    <location>
        <position position="224"/>
    </location>
</feature>
<dbReference type="PROSITE" id="PS51892">
    <property type="entry name" value="SUBTILASE"/>
    <property type="match status" value="1"/>
</dbReference>
<dbReference type="PROSITE" id="PS00137">
    <property type="entry name" value="SUBTILASE_HIS"/>
    <property type="match status" value="1"/>
</dbReference>
<organism evidence="9 10">
    <name type="scientific">Algimonas ampicilliniresistens</name>
    <dbReference type="NCBI Taxonomy" id="1298735"/>
    <lineage>
        <taxon>Bacteria</taxon>
        <taxon>Pseudomonadati</taxon>
        <taxon>Pseudomonadota</taxon>
        <taxon>Alphaproteobacteria</taxon>
        <taxon>Maricaulales</taxon>
        <taxon>Robiginitomaculaceae</taxon>
        <taxon>Algimonas</taxon>
    </lineage>
</organism>
<dbReference type="InterPro" id="IPR000209">
    <property type="entry name" value="Peptidase_S8/S53_dom"/>
</dbReference>
<dbReference type="EMBL" id="BSNK01000001">
    <property type="protein sequence ID" value="GLQ22481.1"/>
    <property type="molecule type" value="Genomic_DNA"/>
</dbReference>
<dbReference type="PANTHER" id="PTHR43806:SF11">
    <property type="entry name" value="CEREVISIN-RELATED"/>
    <property type="match status" value="1"/>
</dbReference>
<evidence type="ECO:0000256" key="7">
    <source>
        <dbReference type="SAM" id="MobiDB-lite"/>
    </source>
</evidence>
<comment type="similarity">
    <text evidence="1 5 6">Belongs to the peptidase S8 family.</text>
</comment>
<dbReference type="InterPro" id="IPR023828">
    <property type="entry name" value="Peptidase_S8_Ser-AS"/>
</dbReference>
<evidence type="ECO:0000256" key="4">
    <source>
        <dbReference type="ARBA" id="ARBA00022825"/>
    </source>
</evidence>
<dbReference type="InterPro" id="IPR050131">
    <property type="entry name" value="Peptidase_S8_subtilisin-like"/>
</dbReference>
<dbReference type="InterPro" id="IPR036852">
    <property type="entry name" value="Peptidase_S8/S53_dom_sf"/>
</dbReference>
<feature type="active site" description="Charge relay system" evidence="5">
    <location>
        <position position="187"/>
    </location>
</feature>
<reference evidence="9" key="1">
    <citation type="journal article" date="2014" name="Int. J. Syst. Evol. Microbiol.">
        <title>Complete genome of a new Firmicutes species belonging to the dominant human colonic microbiota ('Ruminococcus bicirculans') reveals two chromosomes and a selective capacity to utilize plant glucans.</title>
        <authorList>
            <consortium name="NISC Comparative Sequencing Program"/>
            <person name="Wegmann U."/>
            <person name="Louis P."/>
            <person name="Goesmann A."/>
            <person name="Henrissat B."/>
            <person name="Duncan S.H."/>
            <person name="Flint H.J."/>
        </authorList>
    </citation>
    <scope>NUCLEOTIDE SEQUENCE</scope>
    <source>
        <strain evidence="9">NBRC 108219</strain>
    </source>
</reference>
<dbReference type="PRINTS" id="PR00723">
    <property type="entry name" value="SUBTILISIN"/>
</dbReference>
<keyword evidence="3 5" id="KW-0378">Hydrolase</keyword>
<evidence type="ECO:0000313" key="9">
    <source>
        <dbReference type="EMBL" id="GLQ22481.1"/>
    </source>
</evidence>
<name>A0ABQ5V4M3_9PROT</name>
<dbReference type="InterPro" id="IPR015500">
    <property type="entry name" value="Peptidase_S8_subtilisin-rel"/>
</dbReference>
<feature type="domain" description="Peptidase S8/S53" evidence="8">
    <location>
        <begin position="178"/>
        <end position="428"/>
    </location>
</feature>
<evidence type="ECO:0000256" key="2">
    <source>
        <dbReference type="ARBA" id="ARBA00022670"/>
    </source>
</evidence>